<dbReference type="RefSeq" id="WP_346819979.1">
    <property type="nucleotide sequence ID" value="NZ_JBDKWZ010000002.1"/>
</dbReference>
<accession>A0AAW9S2Q8</accession>
<comment type="caution">
    <text evidence="1">The sequence shown here is derived from an EMBL/GenBank/DDBJ whole genome shotgun (WGS) entry which is preliminary data.</text>
</comment>
<keyword evidence="2" id="KW-1185">Reference proteome</keyword>
<evidence type="ECO:0000313" key="1">
    <source>
        <dbReference type="EMBL" id="MEN7547194.1"/>
    </source>
</evidence>
<protein>
    <submittedName>
        <fullName evidence="1">Uncharacterized protein</fullName>
    </submittedName>
</protein>
<proteinExistence type="predicted"/>
<reference evidence="1 2" key="1">
    <citation type="submission" date="2024-04" db="EMBL/GenBank/DDBJ databases">
        <title>Novel genus in family Flammeovirgaceae.</title>
        <authorList>
            <person name="Nguyen T.H."/>
            <person name="Vuong T.Q."/>
            <person name="Le H."/>
            <person name="Kim S.-G."/>
        </authorList>
    </citation>
    <scope>NUCLEOTIDE SEQUENCE [LARGE SCALE GENOMIC DNA]</scope>
    <source>
        <strain evidence="1 2">JCM 23209</strain>
    </source>
</reference>
<dbReference type="Proteomes" id="UP001403385">
    <property type="component" value="Unassembled WGS sequence"/>
</dbReference>
<sequence length="423" mass="49311">MYLNNLEGEKKEKAILSLGEDVKNADLLLSIAQSEKGRYQQAALRALVRFDYPPAIPIWKKHLKSKSMGEKIFLGETSDAVSNLIAEEFIAFISHLLCQPGEYVMTEQEWRKFKTYLSIILGKGSSKTQEMYMLIAENMDKLSELIYRVSDNGLLINTYLHFYKPSPSIDDAKKIFPAVLSMSILYNLDKNLISLAQELYSKYKGNWLSPVFIANLLTKPSKEVYEKFASYLKNSGGTYLKDTFGALFFDKKTQRHSGLLFWGQYEYGEIDTRFSFERTLFENLEERWFFDLTEAVQEKVPLQAYHRSGVWYEAYDEMLVGILPNIIRDKRVEKKLKEYFTAREKQHNGFSTVYLDALYTLNSDITEEIINRYIRCSDNGVSKYSLRVTINNLTNWSNKRKVDFYNTLSPKYVMREELEALKE</sequence>
<gene>
    <name evidence="1" type="ORF">AAG747_04700</name>
</gene>
<evidence type="ECO:0000313" key="2">
    <source>
        <dbReference type="Proteomes" id="UP001403385"/>
    </source>
</evidence>
<dbReference type="AlphaFoldDB" id="A0AAW9S2Q8"/>
<dbReference type="EMBL" id="JBDKWZ010000002">
    <property type="protein sequence ID" value="MEN7547194.1"/>
    <property type="molecule type" value="Genomic_DNA"/>
</dbReference>
<organism evidence="1 2">
    <name type="scientific">Rapidithrix thailandica</name>
    <dbReference type="NCBI Taxonomy" id="413964"/>
    <lineage>
        <taxon>Bacteria</taxon>
        <taxon>Pseudomonadati</taxon>
        <taxon>Bacteroidota</taxon>
        <taxon>Cytophagia</taxon>
        <taxon>Cytophagales</taxon>
        <taxon>Flammeovirgaceae</taxon>
        <taxon>Rapidithrix</taxon>
    </lineage>
</organism>
<name>A0AAW9S2Q8_9BACT</name>